<dbReference type="PANTHER" id="PTHR43162:SF1">
    <property type="entry name" value="PRESTALK A DIFFERENTIATION PROTEIN A"/>
    <property type="match status" value="1"/>
</dbReference>
<dbReference type="Pfam" id="PF13460">
    <property type="entry name" value="NAD_binding_10"/>
    <property type="match status" value="1"/>
</dbReference>
<dbReference type="RefSeq" id="WP_150876569.1">
    <property type="nucleotide sequence ID" value="NZ_VTWS01000002.1"/>
</dbReference>
<evidence type="ECO:0000259" key="1">
    <source>
        <dbReference type="Pfam" id="PF13460"/>
    </source>
</evidence>
<sequence>MKIILTGSLGHISQPLTQELVEKGHAVTVISSKPDKQSAIEALGAVAAIGSLQDADFLTDTFSGADAVYTMVPPANYFDPTLDLLAYYHQIGTNYAQAIGQSGVKRVVNLSTIGAHLAAGEGSGILLGAHDVEQILNALPTGVAITHIRPTSFYYNLYGYTAMIKAEVIIAANYGAEGTIPWVSPVDIAVAIAEELETPLVGRTVRYVASEELTGNETAAILGAALEMPELKWVLISDEQTQKGLVAAGMNPTIATGLVEMYGSLYTGVLAQDYYRHKPAVMGNVKLTDFAKEFAAAFH</sequence>
<dbReference type="Gene3D" id="3.90.25.10">
    <property type="entry name" value="UDP-galactose 4-epimerase, domain 1"/>
    <property type="match status" value="1"/>
</dbReference>
<dbReference type="InterPro" id="IPR036291">
    <property type="entry name" value="NAD(P)-bd_dom_sf"/>
</dbReference>
<dbReference type="Proteomes" id="UP000326344">
    <property type="component" value="Unassembled WGS sequence"/>
</dbReference>
<dbReference type="InterPro" id="IPR051604">
    <property type="entry name" value="Ergot_Alk_Oxidoreductase"/>
</dbReference>
<evidence type="ECO:0000313" key="3">
    <source>
        <dbReference type="Proteomes" id="UP000326344"/>
    </source>
</evidence>
<feature type="domain" description="NAD(P)-binding" evidence="1">
    <location>
        <begin position="7"/>
        <end position="153"/>
    </location>
</feature>
<dbReference type="InterPro" id="IPR016040">
    <property type="entry name" value="NAD(P)-bd_dom"/>
</dbReference>
<dbReference type="PANTHER" id="PTHR43162">
    <property type="match status" value="1"/>
</dbReference>
<dbReference type="Gene3D" id="3.40.50.720">
    <property type="entry name" value="NAD(P)-binding Rossmann-like Domain"/>
    <property type="match status" value="1"/>
</dbReference>
<reference evidence="2 3" key="1">
    <citation type="submission" date="2019-09" db="EMBL/GenBank/DDBJ databases">
        <title>Genome Sequence of Larkinella sp MA1.</title>
        <authorList>
            <person name="Srinivasan S."/>
        </authorList>
    </citation>
    <scope>NUCLEOTIDE SEQUENCE [LARGE SCALE GENOMIC DNA]</scope>
    <source>
        <strain evidence="2 3">MA1</strain>
    </source>
</reference>
<dbReference type="AlphaFoldDB" id="A0A5N1JJD3"/>
<name>A0A5N1JJD3_9BACT</name>
<gene>
    <name evidence="2" type="ORF">F0P93_11795</name>
</gene>
<comment type="caution">
    <text evidence="2">The sequence shown here is derived from an EMBL/GenBank/DDBJ whole genome shotgun (WGS) entry which is preliminary data.</text>
</comment>
<accession>A0A5N1JJD3</accession>
<keyword evidence="3" id="KW-1185">Reference proteome</keyword>
<dbReference type="SUPFAM" id="SSF51735">
    <property type="entry name" value="NAD(P)-binding Rossmann-fold domains"/>
    <property type="match status" value="1"/>
</dbReference>
<protein>
    <submittedName>
        <fullName evidence="2">NAD(P)H-binding protein</fullName>
    </submittedName>
</protein>
<evidence type="ECO:0000313" key="2">
    <source>
        <dbReference type="EMBL" id="KAA9355252.1"/>
    </source>
</evidence>
<dbReference type="EMBL" id="VTWS01000002">
    <property type="protein sequence ID" value="KAA9355252.1"/>
    <property type="molecule type" value="Genomic_DNA"/>
</dbReference>
<proteinExistence type="predicted"/>
<organism evidence="2 3">
    <name type="scientific">Larkinella humicola</name>
    <dbReference type="NCBI Taxonomy" id="2607654"/>
    <lineage>
        <taxon>Bacteria</taxon>
        <taxon>Pseudomonadati</taxon>
        <taxon>Bacteroidota</taxon>
        <taxon>Cytophagia</taxon>
        <taxon>Cytophagales</taxon>
        <taxon>Spirosomataceae</taxon>
        <taxon>Larkinella</taxon>
    </lineage>
</organism>